<protein>
    <submittedName>
        <fullName evidence="1">Molecular chaperone DnaK</fullName>
    </submittedName>
</protein>
<name>A0A2M8RTA3_9PAST</name>
<evidence type="ECO:0000313" key="2">
    <source>
        <dbReference type="Proteomes" id="UP000230282"/>
    </source>
</evidence>
<proteinExistence type="predicted"/>
<dbReference type="RefSeq" id="WP_100297507.1">
    <property type="nucleotide sequence ID" value="NZ_PHGZ01000028.1"/>
</dbReference>
<sequence>MSDQLDRASEFEELVRQQSIQKHRLKMIDKSAVRFCIDCEDELPPLRQQMGCNRCVNCQTIIEQRQRNYKKG</sequence>
<dbReference type="EMBL" id="PHGZ01000028">
    <property type="protein sequence ID" value="PJG82120.1"/>
    <property type="molecule type" value="Genomic_DNA"/>
</dbReference>
<comment type="caution">
    <text evidence="1">The sequence shown here is derived from an EMBL/GenBank/DDBJ whole genome shotgun (WGS) entry which is preliminary data.</text>
</comment>
<gene>
    <name evidence="1" type="ORF">CVP04_10720</name>
</gene>
<keyword evidence="2" id="KW-1185">Reference proteome</keyword>
<reference evidence="1 2" key="1">
    <citation type="submission" date="2017-11" db="EMBL/GenBank/DDBJ databases">
        <title>Reclassification of Bisgaard taxon 5 as Caviibacterium pharyngocola gen. nov., sp. nov.</title>
        <authorList>
            <person name="Christensen H."/>
        </authorList>
    </citation>
    <scope>NUCLEOTIDE SEQUENCE [LARGE SCALE GENOMIC DNA]</scope>
    <source>
        <strain evidence="1 2">7_3</strain>
    </source>
</reference>
<dbReference type="Proteomes" id="UP000230282">
    <property type="component" value="Unassembled WGS sequence"/>
</dbReference>
<accession>A0A2M8RTA3</accession>
<dbReference type="OrthoDB" id="962301at2"/>
<organism evidence="1 2">
    <name type="scientific">Caviibacterium pharyngocola</name>
    <dbReference type="NCBI Taxonomy" id="28159"/>
    <lineage>
        <taxon>Bacteria</taxon>
        <taxon>Pseudomonadati</taxon>
        <taxon>Pseudomonadota</taxon>
        <taxon>Gammaproteobacteria</taxon>
        <taxon>Pasteurellales</taxon>
        <taxon>Pasteurellaceae</taxon>
        <taxon>Caviibacterium</taxon>
    </lineage>
</organism>
<dbReference type="AlphaFoldDB" id="A0A2M8RTA3"/>
<evidence type="ECO:0000313" key="1">
    <source>
        <dbReference type="EMBL" id="PJG82120.1"/>
    </source>
</evidence>